<comment type="caution">
    <text evidence="7">The sequence shown here is derived from an EMBL/GenBank/DDBJ whole genome shotgun (WGS) entry which is preliminary data.</text>
</comment>
<protein>
    <recommendedName>
        <fullName evidence="1">RNA-directed DNA polymerase</fullName>
        <ecNumber evidence="1">2.7.7.49</ecNumber>
    </recommendedName>
</protein>
<proteinExistence type="predicted"/>
<feature type="compositionally biased region" description="Polar residues" evidence="3">
    <location>
        <begin position="1228"/>
        <end position="1238"/>
    </location>
</feature>
<dbReference type="InterPro" id="IPR043128">
    <property type="entry name" value="Rev_trsase/Diguanyl_cyclase"/>
</dbReference>
<evidence type="ECO:0000256" key="3">
    <source>
        <dbReference type="SAM" id="MobiDB-lite"/>
    </source>
</evidence>
<dbReference type="FunFam" id="1.10.340.70:FF:000003">
    <property type="entry name" value="Protein CBG25708"/>
    <property type="match status" value="1"/>
</dbReference>
<dbReference type="InterPro" id="IPR001584">
    <property type="entry name" value="Integrase_cat-core"/>
</dbReference>
<organism evidence="7 8">
    <name type="scientific">Petrolisthes cinctipes</name>
    <name type="common">Flat porcelain crab</name>
    <dbReference type="NCBI Taxonomy" id="88211"/>
    <lineage>
        <taxon>Eukaryota</taxon>
        <taxon>Metazoa</taxon>
        <taxon>Ecdysozoa</taxon>
        <taxon>Arthropoda</taxon>
        <taxon>Crustacea</taxon>
        <taxon>Multicrustacea</taxon>
        <taxon>Malacostraca</taxon>
        <taxon>Eumalacostraca</taxon>
        <taxon>Eucarida</taxon>
        <taxon>Decapoda</taxon>
        <taxon>Pleocyemata</taxon>
        <taxon>Anomura</taxon>
        <taxon>Galatheoidea</taxon>
        <taxon>Porcellanidae</taxon>
        <taxon>Petrolisthes</taxon>
    </lineage>
</organism>
<keyword evidence="8" id="KW-1185">Reference proteome</keyword>
<dbReference type="PROSITE" id="PS50878">
    <property type="entry name" value="RT_POL"/>
    <property type="match status" value="1"/>
</dbReference>
<dbReference type="Gene3D" id="3.10.10.10">
    <property type="entry name" value="HIV Type 1 Reverse Transcriptase, subunit A, domain 1"/>
    <property type="match status" value="1"/>
</dbReference>
<dbReference type="SUPFAM" id="SSF56672">
    <property type="entry name" value="DNA/RNA polymerases"/>
    <property type="match status" value="1"/>
</dbReference>
<dbReference type="PANTHER" id="PTHR37984">
    <property type="entry name" value="PROTEIN CBG26694"/>
    <property type="match status" value="1"/>
</dbReference>
<evidence type="ECO:0000256" key="2">
    <source>
        <dbReference type="PROSITE-ProRule" id="PRU00047"/>
    </source>
</evidence>
<dbReference type="Pfam" id="PF00665">
    <property type="entry name" value="rve"/>
    <property type="match status" value="1"/>
</dbReference>
<feature type="domain" description="CCHC-type" evidence="4">
    <location>
        <begin position="86"/>
        <end position="100"/>
    </location>
</feature>
<dbReference type="EMBL" id="JAWQEG010000857">
    <property type="protein sequence ID" value="KAK3884693.1"/>
    <property type="molecule type" value="Genomic_DNA"/>
</dbReference>
<evidence type="ECO:0000256" key="1">
    <source>
        <dbReference type="ARBA" id="ARBA00012493"/>
    </source>
</evidence>
<name>A0AAE1KUT3_PETCI</name>
<dbReference type="InterPro" id="IPR041588">
    <property type="entry name" value="Integrase_H2C2"/>
</dbReference>
<dbReference type="Pfam" id="PF00078">
    <property type="entry name" value="RVT_1"/>
    <property type="match status" value="1"/>
</dbReference>
<dbReference type="InterPro" id="IPR043502">
    <property type="entry name" value="DNA/RNA_pol_sf"/>
</dbReference>
<sequence>MLENKNLTLENAIDICRASESANHCSAVIRGASHSSTHVVNKVSSYRKSRKRDNAKTVKMKSTLCFRCGKDCRNDEQGCRAVDKVCRNCGKRGHFAVVCRHTDRKGSFTQSRNRSASPRWGCGAKVYQLLAGVYTKQVTARPAPRVVVRATHPAGRDSITWTPDSGAETTVMGFDTAASLGIQTSWLKPAGRESLYAAGNHPLTCLGTFPSRLELGSRQAETVVSVVKEIKGALLSWYDSIALGILPENFPVQIRPLQGQSNSNSTKLIPTPPPKTSTSTEVVNWPYTYDPTPQQRAEHAAAVIKAFPRVFGKDDMLREMVGGPMHIELTDDARPFSVTAPRIIPYSWREEIKQQLDDLLDKGIIEKVDYPTSWCHPIVPVPKKPSGVRLCVDLTRLNRYVKRPVYPVRSPHDAIASVGPEAAWFITLDAKMGYFQIKIAEEDQDLTCFITPWGRYKFRRAVMGLVSSGDEYNRRGDQALGDVPNTVKVVDDILIYDSTYSAHLDHVIQVVQRCDQHGITLNPDKFVFGEAMVDYCGYTISRLGYTTDSRKVKAISDFPRPLNITDLRSFMGLTNQLGAFSSAVAEAAQPLRDLLRPKNEWNWSTQHEQAFEKVKQCLVNPPVLAYFDPSLPTMLQTDASRLHGIGFVLLQKHDDTWKMVQCGSRFLSDTETRYAVIELELVAVVWAVKKCSTYLKGLPHFDLVVDHRPLVPILNNKLLGEIENLRLQRMREKLTAYSFTTSWKKGSLHCAPDALSRAPVQDPVECDDTGADPEIDPLHAAVISSLHATSEEGIRLAPLKDQTLEKVRAAAERDAEYTMLKDIIINGFPEHRHELDHSLRAYWPVRSLLATDDDFIVYGPRLLIPLSLRRETLERLHDGHQGMERTKRRARQTIYWPGIDRDIEDIVSGCSRCRPLLPSHPNEPLWQDSDRPERVFESVSADYFHVAGRTYLVYIDRLSGWPHVTACPRHASADHLIRVLRSVFADTGVPVILRTDGGPQFTSSSVRRFLARWGVEHRVSSPHNPRANGHAEAAVKAVKKLIMTTTERGQLDEDEFARGLLELRNTPKADGRSPAQILFGHPMRSCIPAHHRSFSPRWQLAADDCDAKADHLREQAKIRPDSSARSLPLLHLGGYVDVQDHANGRWDRVGVIVGIGQRRDYLVKMGSGRILWRNRRFLRPHRPMTPVGVKGQGTHQTITPQQPDPEEHHNLELPQRRGSRQRREPQRLQVQWHASTYD</sequence>
<dbReference type="InterPro" id="IPR000477">
    <property type="entry name" value="RT_dom"/>
</dbReference>
<dbReference type="Gene3D" id="1.10.340.70">
    <property type="match status" value="1"/>
</dbReference>
<dbReference type="Pfam" id="PF17919">
    <property type="entry name" value="RT_RNaseH_2"/>
    <property type="match status" value="1"/>
</dbReference>
<dbReference type="EC" id="2.7.7.49" evidence="1"/>
<feature type="domain" description="Reverse transcriptase" evidence="5">
    <location>
        <begin position="362"/>
        <end position="540"/>
    </location>
</feature>
<dbReference type="SMART" id="SM00343">
    <property type="entry name" value="ZnF_C2HC"/>
    <property type="match status" value="2"/>
</dbReference>
<keyword evidence="2" id="KW-0479">Metal-binding</keyword>
<evidence type="ECO:0000259" key="6">
    <source>
        <dbReference type="PROSITE" id="PS50994"/>
    </source>
</evidence>
<evidence type="ECO:0000313" key="7">
    <source>
        <dbReference type="EMBL" id="KAK3884693.1"/>
    </source>
</evidence>
<dbReference type="InterPro" id="IPR050951">
    <property type="entry name" value="Retrovirus_Pol_polyprotein"/>
</dbReference>
<evidence type="ECO:0000259" key="4">
    <source>
        <dbReference type="PROSITE" id="PS50158"/>
    </source>
</evidence>
<evidence type="ECO:0000313" key="8">
    <source>
        <dbReference type="Proteomes" id="UP001286313"/>
    </source>
</evidence>
<dbReference type="FunFam" id="3.30.420.10:FF:000063">
    <property type="entry name" value="Retrovirus-related Pol polyprotein from transposon 297-like Protein"/>
    <property type="match status" value="1"/>
</dbReference>
<dbReference type="CDD" id="cd09274">
    <property type="entry name" value="RNase_HI_RT_Ty3"/>
    <property type="match status" value="1"/>
</dbReference>
<dbReference type="FunFam" id="3.30.70.270:FF:000026">
    <property type="entry name" value="Transposon Ty3-G Gag-Pol polyprotein"/>
    <property type="match status" value="1"/>
</dbReference>
<dbReference type="AlphaFoldDB" id="A0AAE1KUT3"/>
<evidence type="ECO:0000259" key="5">
    <source>
        <dbReference type="PROSITE" id="PS50878"/>
    </source>
</evidence>
<dbReference type="SUPFAM" id="SSF53098">
    <property type="entry name" value="Ribonuclease H-like"/>
    <property type="match status" value="1"/>
</dbReference>
<keyword evidence="2" id="KW-0863">Zinc-finger</keyword>
<dbReference type="Gene3D" id="3.30.420.10">
    <property type="entry name" value="Ribonuclease H-like superfamily/Ribonuclease H"/>
    <property type="match status" value="1"/>
</dbReference>
<dbReference type="GO" id="GO:0042575">
    <property type="term" value="C:DNA polymerase complex"/>
    <property type="evidence" value="ECO:0007669"/>
    <property type="project" value="UniProtKB-ARBA"/>
</dbReference>
<dbReference type="PROSITE" id="PS50158">
    <property type="entry name" value="ZF_CCHC"/>
    <property type="match status" value="1"/>
</dbReference>
<dbReference type="InterPro" id="IPR036397">
    <property type="entry name" value="RNaseH_sf"/>
</dbReference>
<dbReference type="GO" id="GO:0003964">
    <property type="term" value="F:RNA-directed DNA polymerase activity"/>
    <property type="evidence" value="ECO:0007669"/>
    <property type="project" value="UniProtKB-EC"/>
</dbReference>
<dbReference type="PANTHER" id="PTHR37984:SF7">
    <property type="entry name" value="INTEGRASE CATALYTIC DOMAIN-CONTAINING PROTEIN"/>
    <property type="match status" value="1"/>
</dbReference>
<accession>A0AAE1KUT3</accession>
<dbReference type="Pfam" id="PF17921">
    <property type="entry name" value="Integrase_H2C2"/>
    <property type="match status" value="1"/>
</dbReference>
<gene>
    <name evidence="7" type="ORF">Pcinc_011013</name>
</gene>
<dbReference type="PROSITE" id="PS50994">
    <property type="entry name" value="INTEGRASE"/>
    <property type="match status" value="1"/>
</dbReference>
<dbReference type="GO" id="GO:0008270">
    <property type="term" value="F:zinc ion binding"/>
    <property type="evidence" value="ECO:0007669"/>
    <property type="project" value="UniProtKB-KW"/>
</dbReference>
<dbReference type="CDD" id="cd01647">
    <property type="entry name" value="RT_LTR"/>
    <property type="match status" value="1"/>
</dbReference>
<feature type="region of interest" description="Disordered" evidence="3">
    <location>
        <begin position="1181"/>
        <end position="1238"/>
    </location>
</feature>
<dbReference type="GO" id="GO:0003676">
    <property type="term" value="F:nucleic acid binding"/>
    <property type="evidence" value="ECO:0007669"/>
    <property type="project" value="InterPro"/>
</dbReference>
<keyword evidence="2" id="KW-0862">Zinc</keyword>
<feature type="domain" description="Integrase catalytic" evidence="6">
    <location>
        <begin position="928"/>
        <end position="1082"/>
    </location>
</feature>
<dbReference type="InterPro" id="IPR001878">
    <property type="entry name" value="Znf_CCHC"/>
</dbReference>
<dbReference type="GO" id="GO:0015074">
    <property type="term" value="P:DNA integration"/>
    <property type="evidence" value="ECO:0007669"/>
    <property type="project" value="InterPro"/>
</dbReference>
<feature type="compositionally biased region" description="Basic and acidic residues" evidence="3">
    <location>
        <begin position="1205"/>
        <end position="1226"/>
    </location>
</feature>
<dbReference type="Gene3D" id="3.30.70.270">
    <property type="match status" value="2"/>
</dbReference>
<dbReference type="InterPro" id="IPR041577">
    <property type="entry name" value="RT_RNaseH_2"/>
</dbReference>
<reference evidence="7" key="1">
    <citation type="submission" date="2023-10" db="EMBL/GenBank/DDBJ databases">
        <title>Genome assemblies of two species of porcelain crab, Petrolisthes cinctipes and Petrolisthes manimaculis (Anomura: Porcellanidae).</title>
        <authorList>
            <person name="Angst P."/>
        </authorList>
    </citation>
    <scope>NUCLEOTIDE SEQUENCE</scope>
    <source>
        <strain evidence="7">PB745_01</strain>
        <tissue evidence="7">Gill</tissue>
    </source>
</reference>
<dbReference type="Proteomes" id="UP001286313">
    <property type="component" value="Unassembled WGS sequence"/>
</dbReference>
<dbReference type="InterPro" id="IPR012337">
    <property type="entry name" value="RNaseH-like_sf"/>
</dbReference>